<comment type="caution">
    <text evidence="9">The sequence shown here is derived from an EMBL/GenBank/DDBJ whole genome shotgun (WGS) entry which is preliminary data.</text>
</comment>
<evidence type="ECO:0000256" key="5">
    <source>
        <dbReference type="ARBA" id="ARBA00023136"/>
    </source>
</evidence>
<dbReference type="Gene3D" id="1.20.950.20">
    <property type="entry name" value="Transmembrane di-heme cytochromes, Chain C"/>
    <property type="match status" value="1"/>
</dbReference>
<keyword evidence="4 7" id="KW-1133">Transmembrane helix</keyword>
<dbReference type="PANTHER" id="PTHR30074:SF6">
    <property type="entry name" value="FORMATE DEHYDROGENASE GAMMA SUBUNIT"/>
    <property type="match status" value="1"/>
</dbReference>
<feature type="domain" description="Cytochrome b561 bacterial/Ni-hydrogenase" evidence="8">
    <location>
        <begin position="17"/>
        <end position="181"/>
    </location>
</feature>
<feature type="transmembrane region" description="Helical" evidence="7">
    <location>
        <begin position="24"/>
        <end position="49"/>
    </location>
</feature>
<keyword evidence="2" id="KW-1003">Cell membrane</keyword>
<accession>A0ABT0G7Z4</accession>
<evidence type="ECO:0000256" key="4">
    <source>
        <dbReference type="ARBA" id="ARBA00022989"/>
    </source>
</evidence>
<organism evidence="9 10">
    <name type="scientific">Actinomadura luzonensis</name>
    <dbReference type="NCBI Taxonomy" id="2805427"/>
    <lineage>
        <taxon>Bacteria</taxon>
        <taxon>Bacillati</taxon>
        <taxon>Actinomycetota</taxon>
        <taxon>Actinomycetes</taxon>
        <taxon>Streptosporangiales</taxon>
        <taxon>Thermomonosporaceae</taxon>
        <taxon>Actinomadura</taxon>
    </lineage>
</organism>
<evidence type="ECO:0000256" key="2">
    <source>
        <dbReference type="ARBA" id="ARBA00022475"/>
    </source>
</evidence>
<evidence type="ECO:0000256" key="6">
    <source>
        <dbReference type="SAM" id="MobiDB-lite"/>
    </source>
</evidence>
<dbReference type="InterPro" id="IPR016174">
    <property type="entry name" value="Di-haem_cyt_TM"/>
</dbReference>
<proteinExistence type="predicted"/>
<keyword evidence="5 7" id="KW-0472">Membrane</keyword>
<feature type="transmembrane region" description="Helical" evidence="7">
    <location>
        <begin position="123"/>
        <end position="144"/>
    </location>
</feature>
<evidence type="ECO:0000256" key="7">
    <source>
        <dbReference type="SAM" id="Phobius"/>
    </source>
</evidence>
<dbReference type="Proteomes" id="UP001317259">
    <property type="component" value="Unassembled WGS sequence"/>
</dbReference>
<feature type="transmembrane region" description="Helical" evidence="7">
    <location>
        <begin position="61"/>
        <end position="82"/>
    </location>
</feature>
<evidence type="ECO:0000256" key="1">
    <source>
        <dbReference type="ARBA" id="ARBA00004651"/>
    </source>
</evidence>
<keyword evidence="3 7" id="KW-0812">Transmembrane</keyword>
<feature type="region of interest" description="Disordered" evidence="6">
    <location>
        <begin position="202"/>
        <end position="238"/>
    </location>
</feature>
<evidence type="ECO:0000259" key="8">
    <source>
        <dbReference type="Pfam" id="PF01292"/>
    </source>
</evidence>
<name>A0ABT0G7Z4_9ACTN</name>
<keyword evidence="10" id="KW-1185">Reference proteome</keyword>
<dbReference type="InterPro" id="IPR051817">
    <property type="entry name" value="FDH_cytochrome_b556_subunit"/>
</dbReference>
<dbReference type="RefSeq" id="WP_242379460.1">
    <property type="nucleotide sequence ID" value="NZ_JAKRKC020000002.1"/>
</dbReference>
<evidence type="ECO:0000256" key="3">
    <source>
        <dbReference type="ARBA" id="ARBA00022692"/>
    </source>
</evidence>
<evidence type="ECO:0000313" key="9">
    <source>
        <dbReference type="EMBL" id="MCK2220365.1"/>
    </source>
</evidence>
<gene>
    <name evidence="9" type="ORF">MF672_042170</name>
</gene>
<feature type="transmembrane region" description="Helical" evidence="7">
    <location>
        <begin position="156"/>
        <end position="178"/>
    </location>
</feature>
<sequence>MTSTAGSTGAPEPLLRRFTRAERLVHRATAGLMLLCGASAACLYVTPLAELVGRRHLVMVAHQWSGLLLPVPLLLGLASRALRADLGRLNRLAPYDREWLRGLRGGGRGPRPAGKFNAGQKIWAGWIAGAVPVMAGTGLLMWFGGLLPWIPRRDAILVHDLTALAIAVVVAGHVRLALRDPGARRGMRTGWVTRRWARRHHPRWADPPVTDPTATDPTATEPTATEPTATGPDGRAGP</sequence>
<dbReference type="PANTHER" id="PTHR30074">
    <property type="entry name" value="FORMATE DEHYDROGENASE, NITRATE-INDUCIBLE, CYTOCHROME B556 FDN SUBUNIT"/>
    <property type="match status" value="1"/>
</dbReference>
<dbReference type="Pfam" id="PF01292">
    <property type="entry name" value="Ni_hydr_CYTB"/>
    <property type="match status" value="1"/>
</dbReference>
<dbReference type="InterPro" id="IPR011577">
    <property type="entry name" value="Cyt_b561_bac/Ni-Hgenase"/>
</dbReference>
<feature type="compositionally biased region" description="Low complexity" evidence="6">
    <location>
        <begin position="206"/>
        <end position="238"/>
    </location>
</feature>
<reference evidence="9 10" key="1">
    <citation type="submission" date="2022-04" db="EMBL/GenBank/DDBJ databases">
        <title>Genome draft of Actinomadura sp. ATCC 31491.</title>
        <authorList>
            <person name="Shi X."/>
            <person name="Du Y."/>
        </authorList>
    </citation>
    <scope>NUCLEOTIDE SEQUENCE [LARGE SCALE GENOMIC DNA]</scope>
    <source>
        <strain evidence="9 10">ATCC 31491</strain>
    </source>
</reference>
<dbReference type="SUPFAM" id="SSF81342">
    <property type="entry name" value="Transmembrane di-heme cytochromes"/>
    <property type="match status" value="1"/>
</dbReference>
<comment type="subcellular location">
    <subcellularLocation>
        <location evidence="1">Cell membrane</location>
        <topology evidence="1">Multi-pass membrane protein</topology>
    </subcellularLocation>
</comment>
<evidence type="ECO:0000313" key="10">
    <source>
        <dbReference type="Proteomes" id="UP001317259"/>
    </source>
</evidence>
<protein>
    <submittedName>
        <fullName evidence="9">Cytochrome b/b6 domain-containing protein</fullName>
    </submittedName>
</protein>
<dbReference type="EMBL" id="JAKRKC020000002">
    <property type="protein sequence ID" value="MCK2220365.1"/>
    <property type="molecule type" value="Genomic_DNA"/>
</dbReference>